<protein>
    <recommendedName>
        <fullName evidence="3">Pilus assembly protein</fullName>
    </recommendedName>
</protein>
<gene>
    <name evidence="1" type="ORF">SAMN06265222_101682</name>
</gene>
<keyword evidence="2" id="KW-1185">Reference proteome</keyword>
<sequence>MNHIRRSRLPVKRLGASLIDVAAGAAVLSLLLIPAMQLMGHSAQRVSTLAVQDALLFEGERAIETRLIELSDASAYDRAVSSIDVAVKDNHSKQYRTQMKLSKDPQIADLMTIECVAYQDSNSNGKYDTDEIHQTLTTQWCRPR</sequence>
<dbReference type="Proteomes" id="UP001158067">
    <property type="component" value="Unassembled WGS sequence"/>
</dbReference>
<organism evidence="1 2">
    <name type="scientific">Neorhodopirellula lusitana</name>
    <dbReference type="NCBI Taxonomy" id="445327"/>
    <lineage>
        <taxon>Bacteria</taxon>
        <taxon>Pseudomonadati</taxon>
        <taxon>Planctomycetota</taxon>
        <taxon>Planctomycetia</taxon>
        <taxon>Pirellulales</taxon>
        <taxon>Pirellulaceae</taxon>
        <taxon>Neorhodopirellula</taxon>
    </lineage>
</organism>
<dbReference type="EMBL" id="FXUG01000001">
    <property type="protein sequence ID" value="SMP41939.1"/>
    <property type="molecule type" value="Genomic_DNA"/>
</dbReference>
<dbReference type="RefSeq" id="WP_283430882.1">
    <property type="nucleotide sequence ID" value="NZ_CAWLDM010000001.1"/>
</dbReference>
<comment type="caution">
    <text evidence="1">The sequence shown here is derived from an EMBL/GenBank/DDBJ whole genome shotgun (WGS) entry which is preliminary data.</text>
</comment>
<evidence type="ECO:0008006" key="3">
    <source>
        <dbReference type="Google" id="ProtNLM"/>
    </source>
</evidence>
<accession>A0ABY1PPY3</accession>
<reference evidence="1 2" key="1">
    <citation type="submission" date="2017-05" db="EMBL/GenBank/DDBJ databases">
        <authorList>
            <person name="Varghese N."/>
            <person name="Submissions S."/>
        </authorList>
    </citation>
    <scope>NUCLEOTIDE SEQUENCE [LARGE SCALE GENOMIC DNA]</scope>
    <source>
        <strain evidence="1 2">DSM 25457</strain>
    </source>
</reference>
<evidence type="ECO:0000313" key="1">
    <source>
        <dbReference type="EMBL" id="SMP41939.1"/>
    </source>
</evidence>
<name>A0ABY1PPY3_9BACT</name>
<proteinExistence type="predicted"/>
<evidence type="ECO:0000313" key="2">
    <source>
        <dbReference type="Proteomes" id="UP001158067"/>
    </source>
</evidence>